<dbReference type="PANTHER" id="PTHR10693:SF20">
    <property type="entry name" value="AT27578P"/>
    <property type="match status" value="1"/>
</dbReference>
<dbReference type="FunFam" id="3.10.450.50:FF:000003">
    <property type="entry name" value="Nuclear transport factor 2 family protein"/>
    <property type="match status" value="1"/>
</dbReference>
<dbReference type="GO" id="GO:0005829">
    <property type="term" value="C:cytosol"/>
    <property type="evidence" value="ECO:0007669"/>
    <property type="project" value="TreeGrafter"/>
</dbReference>
<feature type="domain" description="NTF2" evidence="3">
    <location>
        <begin position="17"/>
        <end position="133"/>
    </location>
</feature>
<organism evidence="4 5">
    <name type="scientific">Genlisea aurea</name>
    <dbReference type="NCBI Taxonomy" id="192259"/>
    <lineage>
        <taxon>Eukaryota</taxon>
        <taxon>Viridiplantae</taxon>
        <taxon>Streptophyta</taxon>
        <taxon>Embryophyta</taxon>
        <taxon>Tracheophyta</taxon>
        <taxon>Spermatophyta</taxon>
        <taxon>Magnoliopsida</taxon>
        <taxon>eudicotyledons</taxon>
        <taxon>Gunneridae</taxon>
        <taxon>Pentapetalae</taxon>
        <taxon>asterids</taxon>
        <taxon>lamiids</taxon>
        <taxon>Lamiales</taxon>
        <taxon>Lentibulariaceae</taxon>
        <taxon>Genlisea</taxon>
    </lineage>
</organism>
<dbReference type="Pfam" id="PF02136">
    <property type="entry name" value="NTF2"/>
    <property type="match status" value="1"/>
</dbReference>
<protein>
    <recommendedName>
        <fullName evidence="3">NTF2 domain-containing protein</fullName>
    </recommendedName>
</protein>
<evidence type="ECO:0000256" key="2">
    <source>
        <dbReference type="SAM" id="MobiDB-lite"/>
    </source>
</evidence>
<proteinExistence type="predicted"/>
<feature type="non-terminal residue" evidence="4">
    <location>
        <position position="326"/>
    </location>
</feature>
<dbReference type="GO" id="GO:0003729">
    <property type="term" value="F:mRNA binding"/>
    <property type="evidence" value="ECO:0007669"/>
    <property type="project" value="TreeGrafter"/>
</dbReference>
<evidence type="ECO:0000313" key="4">
    <source>
        <dbReference type="EMBL" id="EPS68058.1"/>
    </source>
</evidence>
<dbReference type="AlphaFoldDB" id="S8DXQ1"/>
<dbReference type="InterPro" id="IPR002075">
    <property type="entry name" value="NTF2_dom"/>
</dbReference>
<dbReference type="InterPro" id="IPR035979">
    <property type="entry name" value="RBD_domain_sf"/>
</dbReference>
<feature type="region of interest" description="Disordered" evidence="2">
    <location>
        <begin position="241"/>
        <end position="268"/>
    </location>
</feature>
<evidence type="ECO:0000259" key="3">
    <source>
        <dbReference type="PROSITE" id="PS50177"/>
    </source>
</evidence>
<reference evidence="4 5" key="1">
    <citation type="journal article" date="2013" name="BMC Genomics">
        <title>The miniature genome of a carnivorous plant Genlisea aurea contains a low number of genes and short non-coding sequences.</title>
        <authorList>
            <person name="Leushkin E.V."/>
            <person name="Sutormin R.A."/>
            <person name="Nabieva E.R."/>
            <person name="Penin A.A."/>
            <person name="Kondrashov A.S."/>
            <person name="Logacheva M.D."/>
        </authorList>
    </citation>
    <scope>NUCLEOTIDE SEQUENCE [LARGE SCALE GENOMIC DNA]</scope>
</reference>
<dbReference type="PROSITE" id="PS50177">
    <property type="entry name" value="NTF2_DOMAIN"/>
    <property type="match status" value="1"/>
</dbReference>
<dbReference type="Gene3D" id="3.10.450.50">
    <property type="match status" value="1"/>
</dbReference>
<dbReference type="InterPro" id="IPR039539">
    <property type="entry name" value="Ras_GTPase_bind_prot"/>
</dbReference>
<dbReference type="InterPro" id="IPR032710">
    <property type="entry name" value="NTF2-like_dom_sf"/>
</dbReference>
<keyword evidence="5" id="KW-1185">Reference proteome</keyword>
<evidence type="ECO:0000313" key="5">
    <source>
        <dbReference type="Proteomes" id="UP000015453"/>
    </source>
</evidence>
<comment type="caution">
    <text evidence="4">The sequence shown here is derived from an EMBL/GenBank/DDBJ whole genome shotgun (WGS) entry which is preliminary data.</text>
</comment>
<evidence type="ECO:0000256" key="1">
    <source>
        <dbReference type="ARBA" id="ARBA00022884"/>
    </source>
</evidence>
<dbReference type="CDD" id="cd00780">
    <property type="entry name" value="NTF2"/>
    <property type="match status" value="1"/>
</dbReference>
<dbReference type="EMBL" id="AUSU01002803">
    <property type="protein sequence ID" value="EPS68058.1"/>
    <property type="molecule type" value="Genomic_DNA"/>
</dbReference>
<dbReference type="SUPFAM" id="SSF54427">
    <property type="entry name" value="NTF2-like"/>
    <property type="match status" value="1"/>
</dbReference>
<dbReference type="Proteomes" id="UP000015453">
    <property type="component" value="Unassembled WGS sequence"/>
</dbReference>
<dbReference type="SUPFAM" id="SSF54928">
    <property type="entry name" value="RNA-binding domain, RBD"/>
    <property type="match status" value="1"/>
</dbReference>
<gene>
    <name evidence="4" type="ORF">M569_06714</name>
</gene>
<name>S8DXQ1_9LAMI</name>
<dbReference type="OrthoDB" id="339151at2759"/>
<accession>S8DXQ1</accession>
<feature type="region of interest" description="Disordered" evidence="2">
    <location>
        <begin position="154"/>
        <end position="176"/>
    </location>
</feature>
<dbReference type="PANTHER" id="PTHR10693">
    <property type="entry name" value="RAS GTPASE-ACTIVATING PROTEIN-BINDING PROTEIN"/>
    <property type="match status" value="1"/>
</dbReference>
<keyword evidence="1" id="KW-0694">RNA-binding</keyword>
<dbReference type="GO" id="GO:1990904">
    <property type="term" value="C:ribonucleoprotein complex"/>
    <property type="evidence" value="ECO:0007669"/>
    <property type="project" value="TreeGrafter"/>
</dbReference>
<sequence>MATVVESVATPVPAQVVANAFVQQYYHILHHSPGLVHRFYQERSKLGRPENDGSMSITTTLQAINEKITSLNYGDIQAEIKSVDAQESYNGGVHVLVIGSLTEKENTARTFSQAFFLAPQENGYFVLNDIFRYLDNANLNAPVVSDIAAPVTQEPSSIPVEEDTLSEESARSSEEAVAEVYNPPENDIVTNFSEVPVSEVADELQENGQRNVEYGLKAGEVPKKSYASIVMHLKETAATFPPRSAAAPPRRPQPKTVEPANVPVAPVTDGPVSAVESVEIENNQDADGYSIYIKGLPMNATAVLLEEVFNQFGMIKNDGIQVRSNR</sequence>
<dbReference type="InterPro" id="IPR018222">
    <property type="entry name" value="Nuclear_transport_factor_2_euk"/>
</dbReference>